<organism evidence="2 3">
    <name type="scientific">Solanum commersonii</name>
    <name type="common">Commerson's wild potato</name>
    <name type="synonym">Commerson's nightshade</name>
    <dbReference type="NCBI Taxonomy" id="4109"/>
    <lineage>
        <taxon>Eukaryota</taxon>
        <taxon>Viridiplantae</taxon>
        <taxon>Streptophyta</taxon>
        <taxon>Embryophyta</taxon>
        <taxon>Tracheophyta</taxon>
        <taxon>Spermatophyta</taxon>
        <taxon>Magnoliopsida</taxon>
        <taxon>eudicotyledons</taxon>
        <taxon>Gunneridae</taxon>
        <taxon>Pentapetalae</taxon>
        <taxon>asterids</taxon>
        <taxon>lamiids</taxon>
        <taxon>Solanales</taxon>
        <taxon>Solanaceae</taxon>
        <taxon>Solanoideae</taxon>
        <taxon>Solaneae</taxon>
        <taxon>Solanum</taxon>
    </lineage>
</organism>
<evidence type="ECO:0008006" key="4">
    <source>
        <dbReference type="Google" id="ProtNLM"/>
    </source>
</evidence>
<evidence type="ECO:0000313" key="3">
    <source>
        <dbReference type="Proteomes" id="UP000824120"/>
    </source>
</evidence>
<dbReference type="Proteomes" id="UP000824120">
    <property type="component" value="Chromosome 8"/>
</dbReference>
<dbReference type="EMBL" id="JACXVP010000008">
    <property type="protein sequence ID" value="KAG5590356.1"/>
    <property type="molecule type" value="Genomic_DNA"/>
</dbReference>
<reference evidence="2 3" key="1">
    <citation type="submission" date="2020-09" db="EMBL/GenBank/DDBJ databases">
        <title>De no assembly of potato wild relative species, Solanum commersonii.</title>
        <authorList>
            <person name="Cho K."/>
        </authorList>
    </citation>
    <scope>NUCLEOTIDE SEQUENCE [LARGE SCALE GENOMIC DNA]</scope>
    <source>
        <strain evidence="2">LZ3.2</strain>
        <tissue evidence="2">Leaf</tissue>
    </source>
</reference>
<keyword evidence="3" id="KW-1185">Reference proteome</keyword>
<accession>A0A9J5XSS8</accession>
<protein>
    <recommendedName>
        <fullName evidence="4">Polyprotein protein</fullName>
    </recommendedName>
</protein>
<feature type="region of interest" description="Disordered" evidence="1">
    <location>
        <begin position="72"/>
        <end position="92"/>
    </location>
</feature>
<gene>
    <name evidence="2" type="ORF">H5410_040870</name>
</gene>
<evidence type="ECO:0000313" key="2">
    <source>
        <dbReference type="EMBL" id="KAG5590356.1"/>
    </source>
</evidence>
<evidence type="ECO:0000256" key="1">
    <source>
        <dbReference type="SAM" id="MobiDB-lite"/>
    </source>
</evidence>
<comment type="caution">
    <text evidence="2">The sequence shown here is derived from an EMBL/GenBank/DDBJ whole genome shotgun (WGS) entry which is preliminary data.</text>
</comment>
<proteinExistence type="predicted"/>
<dbReference type="AlphaFoldDB" id="A0A9J5XSS8"/>
<name>A0A9J5XSS8_SOLCO</name>
<sequence length="170" mass="18444">MIDKDILAALNPLQTYVDALTVRVIACESKQGETSEVTALKAEIASLRKDIVYLKFTDFTSLLERADEEDALQTTRDVQVDGPAHTESNAETDEELISVHTMETHESRNEGIFRDMPDRIVTIVLPVIHTLPTETSIAAPSGSGIDIPSKATPGIDAHIQTATPATETST</sequence>